<dbReference type="PANTHER" id="PTHR43080:SF2">
    <property type="entry name" value="CBS DOMAIN-CONTAINING PROTEIN"/>
    <property type="match status" value="1"/>
</dbReference>
<accession>A0A096BGJ6</accession>
<evidence type="ECO:0000313" key="4">
    <source>
        <dbReference type="EMBL" id="KGG80320.1"/>
    </source>
</evidence>
<dbReference type="Proteomes" id="UP000029622">
    <property type="component" value="Unassembled WGS sequence"/>
</dbReference>
<keyword evidence="1 2" id="KW-0129">CBS domain</keyword>
<feature type="domain" description="CBS" evidence="3">
    <location>
        <begin position="7"/>
        <end position="64"/>
    </location>
</feature>
<comment type="caution">
    <text evidence="4">The sequence shown here is derived from an EMBL/GenBank/DDBJ whole genome shotgun (WGS) entry which is preliminary data.</text>
</comment>
<sequence>MKVREIMTTNVSVARENSTIKEVADQMKSLNVGSIPVCDSSDKPIGIVTDRDIVIRGLTSGSDNSAPVSSVMTRNVVSVSPDTDVHEAARIMADNQIRRLPVVENGKIVGMLSIGDLAVRDIYVNEAGDALSSISEPSRPMK</sequence>
<feature type="domain" description="CBS" evidence="3">
    <location>
        <begin position="72"/>
        <end position="131"/>
    </location>
</feature>
<proteinExistence type="predicted"/>
<dbReference type="SUPFAM" id="SSF54631">
    <property type="entry name" value="CBS-domain pair"/>
    <property type="match status" value="1"/>
</dbReference>
<dbReference type="InterPro" id="IPR046342">
    <property type="entry name" value="CBS_dom_sf"/>
</dbReference>
<dbReference type="SMART" id="SM00116">
    <property type="entry name" value="CBS"/>
    <property type="match status" value="2"/>
</dbReference>
<dbReference type="PANTHER" id="PTHR43080">
    <property type="entry name" value="CBS DOMAIN-CONTAINING PROTEIN CBSX3, MITOCHONDRIAL"/>
    <property type="match status" value="1"/>
</dbReference>
<dbReference type="InterPro" id="IPR000644">
    <property type="entry name" value="CBS_dom"/>
</dbReference>
<dbReference type="Gene3D" id="3.10.580.10">
    <property type="entry name" value="CBS-domain"/>
    <property type="match status" value="1"/>
</dbReference>
<organism evidence="4 5">
    <name type="scientific">Caloranaerobacter azorensis H53214</name>
    <dbReference type="NCBI Taxonomy" id="1156417"/>
    <lineage>
        <taxon>Bacteria</taxon>
        <taxon>Bacillati</taxon>
        <taxon>Bacillota</taxon>
        <taxon>Tissierellia</taxon>
        <taxon>Tissierellales</taxon>
        <taxon>Thermohalobacteraceae</taxon>
        <taxon>Caloranaerobacter</taxon>
    </lineage>
</organism>
<protein>
    <recommendedName>
        <fullName evidence="3">CBS domain-containing protein</fullName>
    </recommendedName>
</protein>
<dbReference type="AlphaFoldDB" id="A0A096BGJ6"/>
<evidence type="ECO:0000313" key="5">
    <source>
        <dbReference type="Proteomes" id="UP000029622"/>
    </source>
</evidence>
<evidence type="ECO:0000256" key="2">
    <source>
        <dbReference type="PROSITE-ProRule" id="PRU00703"/>
    </source>
</evidence>
<dbReference type="CDD" id="cd04622">
    <property type="entry name" value="CBS_pair_HRP1_like"/>
    <property type="match status" value="1"/>
</dbReference>
<dbReference type="PROSITE" id="PS51371">
    <property type="entry name" value="CBS"/>
    <property type="match status" value="2"/>
</dbReference>
<dbReference type="EMBL" id="AZTB01000030">
    <property type="protein sequence ID" value="KGG80320.1"/>
    <property type="molecule type" value="Genomic_DNA"/>
</dbReference>
<dbReference type="STRING" id="1156417.Y919_06830"/>
<reference evidence="4 5" key="1">
    <citation type="submission" date="2013-12" db="EMBL/GenBank/DDBJ databases">
        <title>Draft genome sequence of Caloranaerobacter sp. H53214.</title>
        <authorList>
            <person name="Jiang L.J."/>
            <person name="Shao Z.Z."/>
            <person name="Long M.N."/>
        </authorList>
    </citation>
    <scope>NUCLEOTIDE SEQUENCE [LARGE SCALE GENOMIC DNA]</scope>
    <source>
        <strain evidence="4 5">H53214</strain>
    </source>
</reference>
<evidence type="ECO:0000259" key="3">
    <source>
        <dbReference type="PROSITE" id="PS51371"/>
    </source>
</evidence>
<dbReference type="InterPro" id="IPR051257">
    <property type="entry name" value="Diverse_CBS-Domain"/>
</dbReference>
<gene>
    <name evidence="4" type="ORF">Y919_06830</name>
</gene>
<dbReference type="Pfam" id="PF00571">
    <property type="entry name" value="CBS"/>
    <property type="match status" value="2"/>
</dbReference>
<dbReference type="RefSeq" id="WP_035163497.1">
    <property type="nucleotide sequence ID" value="NZ_CASTAQ010000022.1"/>
</dbReference>
<name>A0A096BGJ6_9FIRM</name>
<evidence type="ECO:0000256" key="1">
    <source>
        <dbReference type="ARBA" id="ARBA00023122"/>
    </source>
</evidence>